<evidence type="ECO:0000256" key="8">
    <source>
        <dbReference type="ARBA" id="ARBA00023163"/>
    </source>
</evidence>
<protein>
    <recommendedName>
        <fullName evidence="9">RNA polymerase sigma-54 factor</fullName>
    </recommendedName>
</protein>
<sequence length="473" mass="52825">MGVLQLRSDQRQVQSLSPRLQQAVRLLQMSSIDFAAVVRGKLGENPLLEEEDGPAETVSELAGTDACVEAAAPEPEVEFAGEFGDDRDLWMADRLPSSRQAADGETSAMDTMAAEQTLAMHLHGQLNLLPLPRRDLVLARSIVESLDDDGYLRISLEELVGFAPVQPAASVDELQIALRRVQSLDPSGVGARDVAECLRLQLQAIDCPLERSLAKAIIDEHLPSLAARDVQLLAGRLGQTREMVKRVCDRIRRFDPRPGWRFGPALIRYVVPDVTVRKRRGEWVVQLNPSVMPKVRLNRVYAELFARHRRTDNAEMAGHLEDARWTLRNVEQRFATILDVASAIVRHQRHFLEFGAMAMKPLLLRDIASECGIHESTVSRVTNNKYMATPIGVFELKHFFSRAIVSAGGNACSGTAIRELIKDIITGEAANKPFSDAEICRQLATQGLRVARRTVTKYRQMLHIDAVERRRVR</sequence>
<keyword evidence="13" id="KW-1185">Reference proteome</keyword>
<reference evidence="12 13" key="1">
    <citation type="submission" date="2024-04" db="EMBL/GenBank/DDBJ databases">
        <title>Novel species of the genus Ideonella isolated from streams.</title>
        <authorList>
            <person name="Lu H."/>
        </authorList>
    </citation>
    <scope>NUCLEOTIDE SEQUENCE [LARGE SCALE GENOMIC DNA]</scope>
    <source>
        <strain evidence="12 13">DXS29W</strain>
    </source>
</reference>
<dbReference type="RefSeq" id="WP_341423791.1">
    <property type="nucleotide sequence ID" value="NZ_JBBUTG010000001.1"/>
</dbReference>
<dbReference type="InterPro" id="IPR038709">
    <property type="entry name" value="RpoN_core-bd_sf"/>
</dbReference>
<evidence type="ECO:0000256" key="9">
    <source>
        <dbReference type="PIRNR" id="PIRNR000774"/>
    </source>
</evidence>
<evidence type="ECO:0000256" key="7">
    <source>
        <dbReference type="ARBA" id="ARBA00023125"/>
    </source>
</evidence>
<dbReference type="Gene3D" id="1.10.10.1330">
    <property type="entry name" value="RNA polymerase sigma-54 factor, core-binding domain"/>
    <property type="match status" value="1"/>
</dbReference>
<evidence type="ECO:0000313" key="12">
    <source>
        <dbReference type="EMBL" id="MEK8029454.1"/>
    </source>
</evidence>
<dbReference type="Pfam" id="PF04963">
    <property type="entry name" value="Sigma54_CBD"/>
    <property type="match status" value="1"/>
</dbReference>
<dbReference type="EMBL" id="JBBUTG010000001">
    <property type="protein sequence ID" value="MEK8029454.1"/>
    <property type="molecule type" value="Genomic_DNA"/>
</dbReference>
<feature type="domain" description="RNA polymerase sigma factor 54 DNA-binding" evidence="10">
    <location>
        <begin position="316"/>
        <end position="471"/>
    </location>
</feature>
<dbReference type="PANTHER" id="PTHR32248:SF4">
    <property type="entry name" value="RNA POLYMERASE SIGMA-54 FACTOR"/>
    <property type="match status" value="1"/>
</dbReference>
<accession>A0ABU9BHM8</accession>
<evidence type="ECO:0000259" key="10">
    <source>
        <dbReference type="Pfam" id="PF04552"/>
    </source>
</evidence>
<comment type="caution">
    <text evidence="12">The sequence shown here is derived from an EMBL/GenBank/DDBJ whole genome shotgun (WGS) entry which is preliminary data.</text>
</comment>
<evidence type="ECO:0000256" key="5">
    <source>
        <dbReference type="ARBA" id="ARBA00023015"/>
    </source>
</evidence>
<evidence type="ECO:0000259" key="11">
    <source>
        <dbReference type="Pfam" id="PF04963"/>
    </source>
</evidence>
<dbReference type="Pfam" id="PF00309">
    <property type="entry name" value="Sigma54_AID"/>
    <property type="match status" value="1"/>
</dbReference>
<dbReference type="PIRSF" id="PIRSF000774">
    <property type="entry name" value="RpoN"/>
    <property type="match status" value="1"/>
</dbReference>
<feature type="domain" description="RNA polymerase sigma factor 54 core-binding" evidence="11">
    <location>
        <begin position="110"/>
        <end position="301"/>
    </location>
</feature>
<keyword evidence="8 9" id="KW-0804">Transcription</keyword>
<keyword evidence="5 9" id="KW-0805">Transcription regulation</keyword>
<dbReference type="NCBIfam" id="NF009118">
    <property type="entry name" value="PRK12469.1"/>
    <property type="match status" value="1"/>
</dbReference>
<dbReference type="Pfam" id="PF04552">
    <property type="entry name" value="Sigma54_DBD"/>
    <property type="match status" value="1"/>
</dbReference>
<keyword evidence="4 9" id="KW-0548">Nucleotidyltransferase</keyword>
<evidence type="ECO:0000256" key="2">
    <source>
        <dbReference type="ARBA" id="ARBA00022478"/>
    </source>
</evidence>
<keyword evidence="2 9" id="KW-0240">DNA-directed RNA polymerase</keyword>
<dbReference type="PANTHER" id="PTHR32248">
    <property type="entry name" value="RNA POLYMERASE SIGMA-54 FACTOR"/>
    <property type="match status" value="1"/>
</dbReference>
<name>A0ABU9BHM8_9BURK</name>
<dbReference type="NCBIfam" id="TIGR02395">
    <property type="entry name" value="rpoN_sigma"/>
    <property type="match status" value="1"/>
</dbReference>
<dbReference type="Proteomes" id="UP001371218">
    <property type="component" value="Unassembled WGS sequence"/>
</dbReference>
<proteinExistence type="inferred from homology"/>
<dbReference type="InterPro" id="IPR007634">
    <property type="entry name" value="RNA_pol_sigma_54_DNA-bd"/>
</dbReference>
<organism evidence="12 13">
    <name type="scientific">Ideonella lacteola</name>
    <dbReference type="NCBI Taxonomy" id="2984193"/>
    <lineage>
        <taxon>Bacteria</taxon>
        <taxon>Pseudomonadati</taxon>
        <taxon>Pseudomonadota</taxon>
        <taxon>Betaproteobacteria</taxon>
        <taxon>Burkholderiales</taxon>
        <taxon>Sphaerotilaceae</taxon>
        <taxon>Ideonella</taxon>
    </lineage>
</organism>
<evidence type="ECO:0000256" key="1">
    <source>
        <dbReference type="ARBA" id="ARBA00008798"/>
    </source>
</evidence>
<evidence type="ECO:0000256" key="4">
    <source>
        <dbReference type="ARBA" id="ARBA00022695"/>
    </source>
</evidence>
<gene>
    <name evidence="12" type="primary">rpoN</name>
    <name evidence="12" type="ORF">AACH06_01360</name>
</gene>
<dbReference type="InterPro" id="IPR000394">
    <property type="entry name" value="RNA_pol_sigma_54"/>
</dbReference>
<evidence type="ECO:0000256" key="6">
    <source>
        <dbReference type="ARBA" id="ARBA00023082"/>
    </source>
</evidence>
<dbReference type="Gene3D" id="1.10.10.60">
    <property type="entry name" value="Homeodomain-like"/>
    <property type="match status" value="1"/>
</dbReference>
<dbReference type="PROSITE" id="PS00718">
    <property type="entry name" value="SIGMA54_2"/>
    <property type="match status" value="1"/>
</dbReference>
<evidence type="ECO:0000313" key="13">
    <source>
        <dbReference type="Proteomes" id="UP001371218"/>
    </source>
</evidence>
<dbReference type="PRINTS" id="PR00045">
    <property type="entry name" value="SIGMA54FCT"/>
</dbReference>
<dbReference type="PROSITE" id="PS50044">
    <property type="entry name" value="SIGMA54_3"/>
    <property type="match status" value="1"/>
</dbReference>
<evidence type="ECO:0000256" key="3">
    <source>
        <dbReference type="ARBA" id="ARBA00022679"/>
    </source>
</evidence>
<keyword evidence="7 9" id="KW-0238">DNA-binding</keyword>
<keyword evidence="6 9" id="KW-0731">Sigma factor</keyword>
<keyword evidence="3 9" id="KW-0808">Transferase</keyword>
<dbReference type="InterPro" id="IPR007046">
    <property type="entry name" value="RNA_pol_sigma_54_core-bd"/>
</dbReference>
<comment type="similarity">
    <text evidence="1 9">Belongs to the sigma-54 factor family.</text>
</comment>
<comment type="function">
    <text evidence="9">Sigma factors are initiation factors that promote the attachment of RNA polymerase to specific initiation sites and are then released.</text>
</comment>